<dbReference type="EMBL" id="RCHI01000005">
    <property type="protein sequence ID" value="RLL70963.1"/>
    <property type="molecule type" value="Genomic_DNA"/>
</dbReference>
<name>A0A421BRR0_9RHOB</name>
<reference evidence="5 6" key="1">
    <citation type="submission" date="2018-10" db="EMBL/GenBank/DDBJ databases">
        <title>Rhodobacter sp . BO-81.</title>
        <authorList>
            <person name="Im W.T."/>
        </authorList>
    </citation>
    <scope>NUCLEOTIDE SEQUENCE [LARGE SCALE GENOMIC DNA]</scope>
    <source>
        <strain evidence="5 6">BO-81</strain>
    </source>
</reference>
<dbReference type="InterPro" id="IPR016032">
    <property type="entry name" value="Sig_transdc_resp-reg_C-effctor"/>
</dbReference>
<dbReference type="Pfam" id="PF03472">
    <property type="entry name" value="Autoind_bind"/>
    <property type="match status" value="1"/>
</dbReference>
<evidence type="ECO:0000256" key="1">
    <source>
        <dbReference type="ARBA" id="ARBA00023015"/>
    </source>
</evidence>
<organism evidence="5 6">
    <name type="scientific">Paenirhodobacter hankyongi</name>
    <dbReference type="NCBI Taxonomy" id="2294033"/>
    <lineage>
        <taxon>Bacteria</taxon>
        <taxon>Pseudomonadati</taxon>
        <taxon>Pseudomonadota</taxon>
        <taxon>Alphaproteobacteria</taxon>
        <taxon>Rhodobacterales</taxon>
        <taxon>Rhodobacter group</taxon>
        <taxon>Paenirhodobacter</taxon>
    </lineage>
</organism>
<keyword evidence="3" id="KW-0804">Transcription</keyword>
<dbReference type="Gene3D" id="3.30.450.80">
    <property type="entry name" value="Transcription factor LuxR-like, autoinducer-binding domain"/>
    <property type="match status" value="1"/>
</dbReference>
<dbReference type="SUPFAM" id="SSF46894">
    <property type="entry name" value="C-terminal effector domain of the bipartite response regulators"/>
    <property type="match status" value="1"/>
</dbReference>
<dbReference type="PANTHER" id="PTHR44688">
    <property type="entry name" value="DNA-BINDING TRANSCRIPTIONAL ACTIVATOR DEVR_DOSR"/>
    <property type="match status" value="1"/>
</dbReference>
<evidence type="ECO:0000256" key="3">
    <source>
        <dbReference type="ARBA" id="ARBA00023163"/>
    </source>
</evidence>
<dbReference type="Proteomes" id="UP000279673">
    <property type="component" value="Unassembled WGS sequence"/>
</dbReference>
<dbReference type="InterPro" id="IPR005143">
    <property type="entry name" value="TF_LuxR_autoind-bd_dom"/>
</dbReference>
<proteinExistence type="predicted"/>
<keyword evidence="2" id="KW-0238">DNA-binding</keyword>
<keyword evidence="6" id="KW-1185">Reference proteome</keyword>
<dbReference type="InterPro" id="IPR036693">
    <property type="entry name" value="TF_LuxR_autoind-bd_dom_sf"/>
</dbReference>
<dbReference type="SUPFAM" id="SSF75516">
    <property type="entry name" value="Pheromone-binding domain of LuxR-like quorum-sensing transcription factors"/>
    <property type="match status" value="1"/>
</dbReference>
<dbReference type="RefSeq" id="WP_121532229.1">
    <property type="nucleotide sequence ID" value="NZ_RCHI01000005.1"/>
</dbReference>
<dbReference type="Gene3D" id="1.10.10.10">
    <property type="entry name" value="Winged helix-like DNA-binding domain superfamily/Winged helix DNA-binding domain"/>
    <property type="match status" value="1"/>
</dbReference>
<gene>
    <name evidence="5" type="ORF">DYS74_06935</name>
</gene>
<dbReference type="PRINTS" id="PR00038">
    <property type="entry name" value="HTHLUXR"/>
</dbReference>
<evidence type="ECO:0000259" key="4">
    <source>
        <dbReference type="PROSITE" id="PS50043"/>
    </source>
</evidence>
<evidence type="ECO:0000313" key="5">
    <source>
        <dbReference type="EMBL" id="RLL70963.1"/>
    </source>
</evidence>
<dbReference type="InterPro" id="IPR036388">
    <property type="entry name" value="WH-like_DNA-bd_sf"/>
</dbReference>
<keyword evidence="1" id="KW-0805">Transcription regulation</keyword>
<sequence>MINHLEKLLSLQDIEQIWELHCELMSNYGFDRLIYAFTPFRTGAGLGRLEDTLILSNHDEPYLNEFLRGGLFMHAPMVRWTAENVGACSWSWVEERARAGLLTPQELHVLDVNHRHGVRAGYSISFIDGSSRARGGIGLCAERGLRQSDVDEIWERHGRELMVVNSITHLRISTMPFITAHRALTRRQREVLEWVADGKTTADIAMLMGLTIATVEKHLRLAREALDVETTAQAVLKASLQRQIFFDGAYIDGAAPPSGRNGDNFSFK</sequence>
<dbReference type="Pfam" id="PF00196">
    <property type="entry name" value="GerE"/>
    <property type="match status" value="1"/>
</dbReference>
<dbReference type="InterPro" id="IPR000792">
    <property type="entry name" value="Tscrpt_reg_LuxR_C"/>
</dbReference>
<feature type="domain" description="HTH luxR-type" evidence="4">
    <location>
        <begin position="177"/>
        <end position="242"/>
    </location>
</feature>
<evidence type="ECO:0000256" key="2">
    <source>
        <dbReference type="ARBA" id="ARBA00023125"/>
    </source>
</evidence>
<dbReference type="CDD" id="cd06170">
    <property type="entry name" value="LuxR_C_like"/>
    <property type="match status" value="1"/>
</dbReference>
<dbReference type="PANTHER" id="PTHR44688:SF16">
    <property type="entry name" value="DNA-BINDING TRANSCRIPTIONAL ACTIVATOR DEVR_DOSR"/>
    <property type="match status" value="1"/>
</dbReference>
<dbReference type="PROSITE" id="PS50043">
    <property type="entry name" value="HTH_LUXR_2"/>
    <property type="match status" value="1"/>
</dbReference>
<dbReference type="GO" id="GO:0003677">
    <property type="term" value="F:DNA binding"/>
    <property type="evidence" value="ECO:0007669"/>
    <property type="project" value="UniProtKB-KW"/>
</dbReference>
<protein>
    <submittedName>
        <fullName evidence="5">LuxR family transcriptional regulator</fullName>
    </submittedName>
</protein>
<dbReference type="SMART" id="SM00421">
    <property type="entry name" value="HTH_LUXR"/>
    <property type="match status" value="1"/>
</dbReference>
<comment type="caution">
    <text evidence="5">The sequence shown here is derived from an EMBL/GenBank/DDBJ whole genome shotgun (WGS) entry which is preliminary data.</text>
</comment>
<dbReference type="AlphaFoldDB" id="A0A421BRR0"/>
<accession>A0A421BRR0</accession>
<dbReference type="GO" id="GO:0006355">
    <property type="term" value="P:regulation of DNA-templated transcription"/>
    <property type="evidence" value="ECO:0007669"/>
    <property type="project" value="InterPro"/>
</dbReference>
<evidence type="ECO:0000313" key="6">
    <source>
        <dbReference type="Proteomes" id="UP000279673"/>
    </source>
</evidence>